<dbReference type="SUPFAM" id="SSF53850">
    <property type="entry name" value="Periplasmic binding protein-like II"/>
    <property type="match status" value="1"/>
</dbReference>
<dbReference type="Proteomes" id="UP000274661">
    <property type="component" value="Unassembled WGS sequence"/>
</dbReference>
<dbReference type="EMBL" id="RWJF01000001">
    <property type="protein sequence ID" value="RST30675.1"/>
    <property type="molecule type" value="Genomic_DNA"/>
</dbReference>
<gene>
    <name evidence="6" type="ORF">HMF7854_07390</name>
</gene>
<evidence type="ECO:0000256" key="4">
    <source>
        <dbReference type="ARBA" id="ARBA00023163"/>
    </source>
</evidence>
<dbReference type="GO" id="GO:0000976">
    <property type="term" value="F:transcription cis-regulatory region binding"/>
    <property type="evidence" value="ECO:0007669"/>
    <property type="project" value="TreeGrafter"/>
</dbReference>
<feature type="domain" description="HTH lysR-type" evidence="5">
    <location>
        <begin position="7"/>
        <end position="64"/>
    </location>
</feature>
<dbReference type="InterPro" id="IPR005119">
    <property type="entry name" value="LysR_subst-bd"/>
</dbReference>
<dbReference type="PROSITE" id="PS50931">
    <property type="entry name" value="HTH_LYSR"/>
    <property type="match status" value="2"/>
</dbReference>
<feature type="domain" description="HTH lysR-type" evidence="5">
    <location>
        <begin position="100"/>
        <end position="157"/>
    </location>
</feature>
<reference evidence="6 7" key="1">
    <citation type="submission" date="2018-12" db="EMBL/GenBank/DDBJ databases">
        <title>Sphingomonas sp. HMF7854 Genome sequencing and assembly.</title>
        <authorList>
            <person name="Cha I."/>
            <person name="Kang H."/>
            <person name="Kim H."/>
            <person name="Kang J."/>
            <person name="Joh K."/>
        </authorList>
    </citation>
    <scope>NUCLEOTIDE SEQUENCE [LARGE SCALE GENOMIC DNA]</scope>
    <source>
        <strain evidence="6 7">HMF7854</strain>
    </source>
</reference>
<dbReference type="GO" id="GO:0003700">
    <property type="term" value="F:DNA-binding transcription factor activity"/>
    <property type="evidence" value="ECO:0007669"/>
    <property type="project" value="InterPro"/>
</dbReference>
<protein>
    <submittedName>
        <fullName evidence="6">LysR family transcriptional regulator</fullName>
    </submittedName>
</protein>
<dbReference type="PRINTS" id="PR00039">
    <property type="entry name" value="HTHLYSR"/>
</dbReference>
<dbReference type="SUPFAM" id="SSF46785">
    <property type="entry name" value="Winged helix' DNA-binding domain"/>
    <property type="match status" value="2"/>
</dbReference>
<keyword evidence="3" id="KW-0238">DNA-binding</keyword>
<dbReference type="Pfam" id="PF00126">
    <property type="entry name" value="HTH_1"/>
    <property type="match status" value="2"/>
</dbReference>
<keyword evidence="7" id="KW-1185">Reference proteome</keyword>
<dbReference type="OrthoDB" id="7840053at2"/>
<evidence type="ECO:0000256" key="3">
    <source>
        <dbReference type="ARBA" id="ARBA00023125"/>
    </source>
</evidence>
<proteinExistence type="inferred from homology"/>
<dbReference type="Gene3D" id="1.10.10.10">
    <property type="entry name" value="Winged helix-like DNA-binding domain superfamily/Winged helix DNA-binding domain"/>
    <property type="match status" value="2"/>
</dbReference>
<evidence type="ECO:0000256" key="1">
    <source>
        <dbReference type="ARBA" id="ARBA00009437"/>
    </source>
</evidence>
<dbReference type="Gene3D" id="3.40.190.290">
    <property type="match status" value="1"/>
</dbReference>
<dbReference type="Pfam" id="PF03466">
    <property type="entry name" value="LysR_substrate"/>
    <property type="match status" value="1"/>
</dbReference>
<evidence type="ECO:0000313" key="7">
    <source>
        <dbReference type="Proteomes" id="UP000274661"/>
    </source>
</evidence>
<comment type="similarity">
    <text evidence="1">Belongs to the LysR transcriptional regulatory family.</text>
</comment>
<keyword evidence="4" id="KW-0804">Transcription</keyword>
<organism evidence="6 7">
    <name type="scientific">Sphingomonas ginkgonis</name>
    <dbReference type="NCBI Taxonomy" id="2315330"/>
    <lineage>
        <taxon>Bacteria</taxon>
        <taxon>Pseudomonadati</taxon>
        <taxon>Pseudomonadota</taxon>
        <taxon>Alphaproteobacteria</taxon>
        <taxon>Sphingomonadales</taxon>
        <taxon>Sphingomonadaceae</taxon>
        <taxon>Sphingomonas</taxon>
    </lineage>
</organism>
<dbReference type="AlphaFoldDB" id="A0A3R9X7M9"/>
<dbReference type="InterPro" id="IPR036390">
    <property type="entry name" value="WH_DNA-bd_sf"/>
</dbReference>
<dbReference type="InterPro" id="IPR000847">
    <property type="entry name" value="LysR_HTH_N"/>
</dbReference>
<evidence type="ECO:0000259" key="5">
    <source>
        <dbReference type="PROSITE" id="PS50931"/>
    </source>
</evidence>
<comment type="caution">
    <text evidence="6">The sequence shown here is derived from an EMBL/GenBank/DDBJ whole genome shotgun (WGS) entry which is preliminary data.</text>
</comment>
<name>A0A3R9X7M9_9SPHN</name>
<dbReference type="PANTHER" id="PTHR30126">
    <property type="entry name" value="HTH-TYPE TRANSCRIPTIONAL REGULATOR"/>
    <property type="match status" value="1"/>
</dbReference>
<sequence>MPAPFELNLRHLRSLSAVVEQGTLSAAAARVGLSQPALTQGLSKLERQLGELLFERRPGGLSPTAAGTAMAARATTAFVHLAAGCGRSSGRGFTRPEQLITATQLDAYLRVADAGGFSGAAQASGLSQPALHRAVRDLEQVTGQALIERRGRGSSLTPAGRRMARGVRLAEREIAAGIAELAPDPRGAGRIVIGAMPMSRAHLLPRALAAFTREAPGVAIEVVEGSWRELADPLLDGVLDLMLGALRPEPPAGLEQQPLFRDRVSVIGRAGHPLATVSEPTLDQLAAFPWISGSAQTPLAGQFAALFGDRTPPAPIACGSVMVIRGMLRETNLLTLLSPEQVALEIEAGWLATIGPPLANSVRTIGLTTRTAWRPPLAQARLIELLQTVAGDMALQENE</sequence>
<dbReference type="PANTHER" id="PTHR30126:SF98">
    <property type="entry name" value="HTH-TYPE TRANSCRIPTIONAL ACTIVATOR BAUR"/>
    <property type="match status" value="1"/>
</dbReference>
<dbReference type="InterPro" id="IPR036388">
    <property type="entry name" value="WH-like_DNA-bd_sf"/>
</dbReference>
<evidence type="ECO:0000256" key="2">
    <source>
        <dbReference type="ARBA" id="ARBA00023015"/>
    </source>
</evidence>
<evidence type="ECO:0000313" key="6">
    <source>
        <dbReference type="EMBL" id="RST30675.1"/>
    </source>
</evidence>
<accession>A0A3R9X7M9</accession>
<keyword evidence="2" id="KW-0805">Transcription regulation</keyword>
<dbReference type="RefSeq" id="WP_126718509.1">
    <property type="nucleotide sequence ID" value="NZ_RWJF01000001.1"/>
</dbReference>